<dbReference type="RefSeq" id="WP_073049029.1">
    <property type="nucleotide sequence ID" value="NZ_FQZL01000009.1"/>
</dbReference>
<evidence type="ECO:0000256" key="2">
    <source>
        <dbReference type="ARBA" id="ARBA00011738"/>
    </source>
</evidence>
<dbReference type="GO" id="GO:0005829">
    <property type="term" value="C:cytosol"/>
    <property type="evidence" value="ECO:0007669"/>
    <property type="project" value="TreeGrafter"/>
</dbReference>
<evidence type="ECO:0000256" key="3">
    <source>
        <dbReference type="ARBA" id="ARBA00022723"/>
    </source>
</evidence>
<evidence type="ECO:0000256" key="1">
    <source>
        <dbReference type="ARBA" id="ARBA00008023"/>
    </source>
</evidence>
<comment type="function">
    <text evidence="10">Pyrophosphatase that catalyzes the hydrolysis of nucleoside triphosphates to their monophosphate derivatives, with a high preference for the non-canonical purine nucleotides XTP (xanthosine triphosphate), dITP (deoxyinosine triphosphate) and ITP. Seems to function as a house-cleaning enzyme that removes non-canonical purine nucleotides from the nucleotide pool, thus preventing their incorporation into DNA/RNA and avoiding chromosomal lesions.</text>
</comment>
<dbReference type="STRING" id="1121476.SAMN02745751_01570"/>
<dbReference type="GO" id="GO:0036220">
    <property type="term" value="F:ITP diphosphatase activity"/>
    <property type="evidence" value="ECO:0007669"/>
    <property type="project" value="UniProtKB-UniRule"/>
</dbReference>
<comment type="catalytic activity">
    <reaction evidence="8 10">
        <text>dITP + H2O = dIMP + diphosphate + H(+)</text>
        <dbReference type="Rhea" id="RHEA:28342"/>
        <dbReference type="ChEBI" id="CHEBI:15377"/>
        <dbReference type="ChEBI" id="CHEBI:15378"/>
        <dbReference type="ChEBI" id="CHEBI:33019"/>
        <dbReference type="ChEBI" id="CHEBI:61194"/>
        <dbReference type="ChEBI" id="CHEBI:61382"/>
        <dbReference type="EC" id="3.6.1.66"/>
    </reaction>
</comment>
<dbReference type="GO" id="GO:0036222">
    <property type="term" value="F:XTP diphosphatase activity"/>
    <property type="evidence" value="ECO:0007669"/>
    <property type="project" value="UniProtKB-UniRule"/>
</dbReference>
<organism evidence="12 13">
    <name type="scientific">Dethiosulfatibacter aminovorans DSM 17477</name>
    <dbReference type="NCBI Taxonomy" id="1121476"/>
    <lineage>
        <taxon>Bacteria</taxon>
        <taxon>Bacillati</taxon>
        <taxon>Bacillota</taxon>
        <taxon>Tissierellia</taxon>
        <taxon>Dethiosulfatibacter</taxon>
    </lineage>
</organism>
<evidence type="ECO:0000313" key="13">
    <source>
        <dbReference type="Proteomes" id="UP000184052"/>
    </source>
</evidence>
<comment type="similarity">
    <text evidence="1 10 11">Belongs to the HAM1 NTPase family.</text>
</comment>
<dbReference type="InterPro" id="IPR020922">
    <property type="entry name" value="dITP/XTP_pyrophosphatase"/>
</dbReference>
<keyword evidence="4 10" id="KW-0547">Nucleotide-binding</keyword>
<protein>
    <recommendedName>
        <fullName evidence="10">dITP/XTP pyrophosphatase</fullName>
        <ecNumber evidence="10">3.6.1.66</ecNumber>
    </recommendedName>
    <alternativeName>
        <fullName evidence="10">Non-canonical purine NTP pyrophosphatase</fullName>
    </alternativeName>
    <alternativeName>
        <fullName evidence="10">Non-standard purine NTP pyrophosphatase</fullName>
    </alternativeName>
    <alternativeName>
        <fullName evidence="10">Nucleoside-triphosphate diphosphatase</fullName>
    </alternativeName>
    <alternativeName>
        <fullName evidence="10">Nucleoside-triphosphate pyrophosphatase</fullName>
        <shortName evidence="10">NTPase</shortName>
    </alternativeName>
</protein>
<feature type="active site" description="Proton acceptor" evidence="10">
    <location>
        <position position="71"/>
    </location>
</feature>
<dbReference type="InterPro" id="IPR002637">
    <property type="entry name" value="RdgB/HAM1"/>
</dbReference>
<feature type="binding site" evidence="10">
    <location>
        <begin position="8"/>
        <end position="13"/>
    </location>
    <ligand>
        <name>substrate</name>
    </ligand>
</feature>
<accession>A0A1M6FWQ8</accession>
<name>A0A1M6FWQ8_9FIRM</name>
<evidence type="ECO:0000256" key="7">
    <source>
        <dbReference type="ARBA" id="ARBA00023080"/>
    </source>
</evidence>
<dbReference type="AlphaFoldDB" id="A0A1M6FWQ8"/>
<dbReference type="HAMAP" id="MF_01405">
    <property type="entry name" value="Non_canon_purine_NTPase"/>
    <property type="match status" value="1"/>
</dbReference>
<evidence type="ECO:0000256" key="6">
    <source>
        <dbReference type="ARBA" id="ARBA00022842"/>
    </source>
</evidence>
<gene>
    <name evidence="12" type="ORF">SAMN02745751_01570</name>
</gene>
<feature type="binding site" evidence="10">
    <location>
        <position position="72"/>
    </location>
    <ligand>
        <name>substrate</name>
    </ligand>
</feature>
<feature type="binding site" evidence="10">
    <location>
        <begin position="182"/>
        <end position="183"/>
    </location>
    <ligand>
        <name>substrate</name>
    </ligand>
</feature>
<reference evidence="12 13" key="1">
    <citation type="submission" date="2016-11" db="EMBL/GenBank/DDBJ databases">
        <authorList>
            <person name="Jaros S."/>
            <person name="Januszkiewicz K."/>
            <person name="Wedrychowicz H."/>
        </authorList>
    </citation>
    <scope>NUCLEOTIDE SEQUENCE [LARGE SCALE GENOMIC DNA]</scope>
    <source>
        <strain evidence="12 13">DSM 17477</strain>
    </source>
</reference>
<proteinExistence type="inferred from homology"/>
<evidence type="ECO:0000313" key="12">
    <source>
        <dbReference type="EMBL" id="SHJ02171.1"/>
    </source>
</evidence>
<evidence type="ECO:0000256" key="4">
    <source>
        <dbReference type="ARBA" id="ARBA00022741"/>
    </source>
</evidence>
<comment type="catalytic activity">
    <reaction evidence="9 10">
        <text>XTP + H2O = XMP + diphosphate + H(+)</text>
        <dbReference type="Rhea" id="RHEA:28610"/>
        <dbReference type="ChEBI" id="CHEBI:15377"/>
        <dbReference type="ChEBI" id="CHEBI:15378"/>
        <dbReference type="ChEBI" id="CHEBI:33019"/>
        <dbReference type="ChEBI" id="CHEBI:57464"/>
        <dbReference type="ChEBI" id="CHEBI:61314"/>
        <dbReference type="EC" id="3.6.1.66"/>
    </reaction>
</comment>
<dbReference type="GO" id="GO:0035870">
    <property type="term" value="F:dITP diphosphatase activity"/>
    <property type="evidence" value="ECO:0007669"/>
    <property type="project" value="UniProtKB-UniRule"/>
</dbReference>
<evidence type="ECO:0000256" key="10">
    <source>
        <dbReference type="HAMAP-Rule" id="MF_01405"/>
    </source>
</evidence>
<keyword evidence="7 10" id="KW-0546">Nucleotide metabolism</keyword>
<keyword evidence="5 10" id="KW-0378">Hydrolase</keyword>
<dbReference type="GO" id="GO:0046872">
    <property type="term" value="F:metal ion binding"/>
    <property type="evidence" value="ECO:0007669"/>
    <property type="project" value="UniProtKB-KW"/>
</dbReference>
<dbReference type="GO" id="GO:0009146">
    <property type="term" value="P:purine nucleoside triphosphate catabolic process"/>
    <property type="evidence" value="ECO:0007669"/>
    <property type="project" value="UniProtKB-UniRule"/>
</dbReference>
<feature type="binding site" evidence="10">
    <location>
        <begin position="154"/>
        <end position="157"/>
    </location>
    <ligand>
        <name>substrate</name>
    </ligand>
</feature>
<keyword evidence="6 10" id="KW-0460">Magnesium</keyword>
<dbReference type="FunFam" id="3.90.950.10:FF:000001">
    <property type="entry name" value="dITP/XTP pyrophosphatase"/>
    <property type="match status" value="1"/>
</dbReference>
<dbReference type="InterPro" id="IPR029001">
    <property type="entry name" value="ITPase-like_fam"/>
</dbReference>
<keyword evidence="3 10" id="KW-0479">Metal-binding</keyword>
<feature type="binding site" evidence="10">
    <location>
        <position position="177"/>
    </location>
    <ligand>
        <name>substrate</name>
    </ligand>
</feature>
<evidence type="ECO:0000256" key="5">
    <source>
        <dbReference type="ARBA" id="ARBA00022801"/>
    </source>
</evidence>
<comment type="cofactor">
    <cofactor evidence="10">
        <name>Mg(2+)</name>
        <dbReference type="ChEBI" id="CHEBI:18420"/>
    </cofactor>
    <text evidence="10">Binds 1 Mg(2+) ion per subunit.</text>
</comment>
<dbReference type="Gene3D" id="3.90.950.10">
    <property type="match status" value="1"/>
</dbReference>
<evidence type="ECO:0000256" key="11">
    <source>
        <dbReference type="RuleBase" id="RU003781"/>
    </source>
</evidence>
<keyword evidence="13" id="KW-1185">Reference proteome</keyword>
<dbReference type="GO" id="GO:0009117">
    <property type="term" value="P:nucleotide metabolic process"/>
    <property type="evidence" value="ECO:0007669"/>
    <property type="project" value="UniProtKB-KW"/>
</dbReference>
<dbReference type="EMBL" id="FQZL01000009">
    <property type="protein sequence ID" value="SHJ02171.1"/>
    <property type="molecule type" value="Genomic_DNA"/>
</dbReference>
<evidence type="ECO:0000256" key="9">
    <source>
        <dbReference type="ARBA" id="ARBA00052017"/>
    </source>
</evidence>
<dbReference type="EC" id="3.6.1.66" evidence="10"/>
<dbReference type="OrthoDB" id="9807456at2"/>
<feature type="binding site" evidence="10">
    <location>
        <position position="71"/>
    </location>
    <ligand>
        <name>Mg(2+)</name>
        <dbReference type="ChEBI" id="CHEBI:18420"/>
    </ligand>
</feature>
<dbReference type="PANTHER" id="PTHR11067">
    <property type="entry name" value="INOSINE TRIPHOSPHATE PYROPHOSPHATASE/HAM1 PROTEIN"/>
    <property type="match status" value="1"/>
</dbReference>
<dbReference type="GO" id="GO:0017111">
    <property type="term" value="F:ribonucleoside triphosphate phosphatase activity"/>
    <property type="evidence" value="ECO:0007669"/>
    <property type="project" value="InterPro"/>
</dbReference>
<feature type="binding site" evidence="10">
    <location>
        <position position="42"/>
    </location>
    <ligand>
        <name>Mg(2+)</name>
        <dbReference type="ChEBI" id="CHEBI:18420"/>
    </ligand>
</feature>
<dbReference type="GO" id="GO:0000166">
    <property type="term" value="F:nucleotide binding"/>
    <property type="evidence" value="ECO:0007669"/>
    <property type="project" value="UniProtKB-KW"/>
</dbReference>
<sequence>MARVVLSSGNKHKISEIKSILRDFDLEVISKNDIGYKDFEVEEDGDTLEENSMKKAMELWKKTGDIVIADDTGLFVEYLDGEPGVYSARYAGEDATYDDNNKLLLQKLENVPADKRKAYFKTVVSIIDSEGASFSVEGICKGEIGFEPVGDNGFGYDPIFIVEGLDKTFAQLTDIEKNKYSHRGKAVRNLKNIIGEILK</sequence>
<dbReference type="Proteomes" id="UP000184052">
    <property type="component" value="Unassembled WGS sequence"/>
</dbReference>
<dbReference type="CDD" id="cd00515">
    <property type="entry name" value="HAM1"/>
    <property type="match status" value="1"/>
</dbReference>
<dbReference type="Pfam" id="PF01725">
    <property type="entry name" value="Ham1p_like"/>
    <property type="match status" value="1"/>
</dbReference>
<dbReference type="SUPFAM" id="SSF52972">
    <property type="entry name" value="ITPase-like"/>
    <property type="match status" value="1"/>
</dbReference>
<dbReference type="PANTHER" id="PTHR11067:SF9">
    <property type="entry name" value="INOSINE TRIPHOSPHATE PYROPHOSPHATASE"/>
    <property type="match status" value="1"/>
</dbReference>
<dbReference type="NCBIfam" id="TIGR00042">
    <property type="entry name" value="RdgB/HAM1 family non-canonical purine NTP pyrophosphatase"/>
    <property type="match status" value="1"/>
</dbReference>
<evidence type="ECO:0000256" key="8">
    <source>
        <dbReference type="ARBA" id="ARBA00051875"/>
    </source>
</evidence>
<comment type="catalytic activity">
    <reaction evidence="10">
        <text>ITP + H2O = IMP + diphosphate + H(+)</text>
        <dbReference type="Rhea" id="RHEA:29399"/>
        <dbReference type="ChEBI" id="CHEBI:15377"/>
        <dbReference type="ChEBI" id="CHEBI:15378"/>
        <dbReference type="ChEBI" id="CHEBI:33019"/>
        <dbReference type="ChEBI" id="CHEBI:58053"/>
        <dbReference type="ChEBI" id="CHEBI:61402"/>
        <dbReference type="EC" id="3.6.1.66"/>
    </reaction>
</comment>
<comment type="subunit">
    <text evidence="2 10">Homodimer.</text>
</comment>